<evidence type="ECO:0000256" key="4">
    <source>
        <dbReference type="ARBA" id="ARBA00022827"/>
    </source>
</evidence>
<dbReference type="EMBL" id="KB707095">
    <property type="protein sequence ID" value="EMR64328.1"/>
    <property type="molecule type" value="Genomic_DNA"/>
</dbReference>
<keyword evidence="4" id="KW-0274">FAD</keyword>
<evidence type="ECO:0000313" key="8">
    <source>
        <dbReference type="Proteomes" id="UP000012174"/>
    </source>
</evidence>
<dbReference type="InterPro" id="IPR051473">
    <property type="entry name" value="P2Ox-like"/>
</dbReference>
<evidence type="ECO:0000256" key="2">
    <source>
        <dbReference type="ARBA" id="ARBA00010790"/>
    </source>
</evidence>
<dbReference type="eggNOG" id="ENOG502S52J">
    <property type="taxonomic scope" value="Eukaryota"/>
</dbReference>
<comment type="similarity">
    <text evidence="2">Belongs to the GMC oxidoreductase family.</text>
</comment>
<accession>M7SJ44</accession>
<evidence type="ECO:0000256" key="3">
    <source>
        <dbReference type="ARBA" id="ARBA00022630"/>
    </source>
</evidence>
<evidence type="ECO:0000256" key="1">
    <source>
        <dbReference type="ARBA" id="ARBA00001974"/>
    </source>
</evidence>
<dbReference type="KEGG" id="ela:UCREL1_8712"/>
<dbReference type="Pfam" id="PF05199">
    <property type="entry name" value="GMC_oxred_C"/>
    <property type="match status" value="1"/>
</dbReference>
<sequence length="521" mass="56951">MNQLHPVNLDVVCLLSKLNIYDYIIVGSGFGGGPLAEELARRQKNVLLLERGGVIFSTHVLNTSRPFFGRGASNSPEGNESVYDTVKAKVQCTEGSDGYIGGPIYCIGGRSNVWGTWAPEISEETLSKYFPEDVVKYLLQDDGYQKAFDFMTNKSQSNGQYYPQGTDQVTPNELSDVEYALHSALMDENGMGPEFDIMPVAVEFNSSAVYRFPQGAYSTTLAIMNRIFANDRYLTVVMDAEVLSVEQMNSDQGSTGVTSLKVRSTKDKGIRDLDTGDSKVVLCAGTIGTATIVLNSSLGHPKGPDNSSTKVGKGIIDHDIFYARFSQLKQPNNKKPFNMKTLIHIDGRPTGDKDDYDTIAVLFELVAELDDNNEVLALPGLDPTLRVSRPPLQTSTLTQMEDIVGKIRDKMVYSPKRGRSDAQPPPRLTRMGFGVFAHECGTMRMDSASGDDGKPQADGVVDSHLKVKNCDNLWVCDLSVFPVCPEANPSLTLLALSLRLVDEFIGPENNNKAGGNRDTGK</sequence>
<reference evidence="8" key="1">
    <citation type="journal article" date="2013" name="Genome Announc.">
        <title>Draft genome sequence of the grapevine dieback fungus Eutypa lata UCR-EL1.</title>
        <authorList>
            <person name="Blanco-Ulate B."/>
            <person name="Rolshausen P.E."/>
            <person name="Cantu D."/>
        </authorList>
    </citation>
    <scope>NUCLEOTIDE SEQUENCE [LARGE SCALE GENOMIC DNA]</scope>
    <source>
        <strain evidence="8">UCR-EL1</strain>
    </source>
</reference>
<dbReference type="AlphaFoldDB" id="M7SJ44"/>
<keyword evidence="3" id="KW-0285">Flavoprotein</keyword>
<organism evidence="7 8">
    <name type="scientific">Eutypa lata (strain UCR-EL1)</name>
    <name type="common">Grapevine dieback disease fungus</name>
    <name type="synonym">Eutypa armeniacae</name>
    <dbReference type="NCBI Taxonomy" id="1287681"/>
    <lineage>
        <taxon>Eukaryota</taxon>
        <taxon>Fungi</taxon>
        <taxon>Dikarya</taxon>
        <taxon>Ascomycota</taxon>
        <taxon>Pezizomycotina</taxon>
        <taxon>Sordariomycetes</taxon>
        <taxon>Xylariomycetidae</taxon>
        <taxon>Xylariales</taxon>
        <taxon>Diatrypaceae</taxon>
        <taxon>Eutypa</taxon>
    </lineage>
</organism>
<keyword evidence="8" id="KW-1185">Reference proteome</keyword>
<dbReference type="Gene3D" id="3.50.50.60">
    <property type="entry name" value="FAD/NAD(P)-binding domain"/>
    <property type="match status" value="2"/>
</dbReference>
<dbReference type="OrthoDB" id="167809at2759"/>
<dbReference type="SUPFAM" id="SSF51905">
    <property type="entry name" value="FAD/NAD(P)-binding domain"/>
    <property type="match status" value="1"/>
</dbReference>
<evidence type="ECO:0000256" key="5">
    <source>
        <dbReference type="ARBA" id="ARBA00023002"/>
    </source>
</evidence>
<gene>
    <name evidence="7" type="ORF">UCREL1_8712</name>
</gene>
<name>M7SJ44_EUTLA</name>
<dbReference type="PANTHER" id="PTHR42784:SF1">
    <property type="entry name" value="PYRANOSE 2-OXIDASE"/>
    <property type="match status" value="1"/>
</dbReference>
<comment type="cofactor">
    <cofactor evidence="1">
        <name>FAD</name>
        <dbReference type="ChEBI" id="CHEBI:57692"/>
    </cofactor>
</comment>
<proteinExistence type="inferred from homology"/>
<dbReference type="Proteomes" id="UP000012174">
    <property type="component" value="Unassembled WGS sequence"/>
</dbReference>
<dbReference type="InterPro" id="IPR007867">
    <property type="entry name" value="GMC_OxRtase_C"/>
</dbReference>
<evidence type="ECO:0000259" key="6">
    <source>
        <dbReference type="Pfam" id="PF05199"/>
    </source>
</evidence>
<feature type="domain" description="Glucose-methanol-choline oxidoreductase C-terminal" evidence="6">
    <location>
        <begin position="432"/>
        <end position="496"/>
    </location>
</feature>
<dbReference type="OMA" id="CGTMRMD"/>
<dbReference type="HOGENOM" id="CLU_018547_0_0_1"/>
<dbReference type="GO" id="GO:0016614">
    <property type="term" value="F:oxidoreductase activity, acting on CH-OH group of donors"/>
    <property type="evidence" value="ECO:0007669"/>
    <property type="project" value="InterPro"/>
</dbReference>
<dbReference type="PANTHER" id="PTHR42784">
    <property type="entry name" value="PYRANOSE 2-OXIDASE"/>
    <property type="match status" value="1"/>
</dbReference>
<evidence type="ECO:0000313" key="7">
    <source>
        <dbReference type="EMBL" id="EMR64328.1"/>
    </source>
</evidence>
<dbReference type="InterPro" id="IPR036188">
    <property type="entry name" value="FAD/NAD-bd_sf"/>
</dbReference>
<keyword evidence="5" id="KW-0560">Oxidoreductase</keyword>
<protein>
    <submittedName>
        <fullName evidence="7">Putative choline dehydrogenase-like flavo protein</fullName>
    </submittedName>
</protein>